<dbReference type="PANTHER" id="PTHR19297:SF185">
    <property type="entry name" value="BETA-1,3-GALACTOSYL-O-GLYCOSYL-GLYCOPROTEIN BETA-1,6-N-ACETYLGLUCOSAMINYLTRANSFERASE 3"/>
    <property type="match status" value="1"/>
</dbReference>
<dbReference type="GO" id="GO:0008375">
    <property type="term" value="F:acetylglucosaminyltransferase activity"/>
    <property type="evidence" value="ECO:0007669"/>
    <property type="project" value="TreeGrafter"/>
</dbReference>
<keyword evidence="3" id="KW-0328">Glycosyltransferase</keyword>
<evidence type="ECO:0000313" key="12">
    <source>
        <dbReference type="Proteomes" id="UP001497525"/>
    </source>
</evidence>
<proteinExistence type="inferred from homology"/>
<dbReference type="PANTHER" id="PTHR19297">
    <property type="entry name" value="GLYCOSYLTRANSFERASE 14 FAMILY MEMBER"/>
    <property type="match status" value="1"/>
</dbReference>
<accession>A0AAV2T6Z0</accession>
<keyword evidence="9" id="KW-0325">Glycoprotein</keyword>
<comment type="caution">
    <text evidence="11">The sequence shown here is derived from an EMBL/GenBank/DDBJ whole genome shotgun (WGS) entry which is preliminary data.</text>
</comment>
<comment type="subcellular location">
    <subcellularLocation>
        <location evidence="1">Membrane</location>
        <topology evidence="1">Single-pass type II membrane protein</topology>
    </subcellularLocation>
</comment>
<protein>
    <recommendedName>
        <fullName evidence="13">Beta-1,3-galactosyl-O-glycosyl-glycoprotein beta-1,6-N-acetylglucosaminyltransferase</fullName>
    </recommendedName>
</protein>
<gene>
    <name evidence="11" type="ORF">CDAUBV1_LOCUS3253</name>
</gene>
<evidence type="ECO:0000313" key="11">
    <source>
        <dbReference type="EMBL" id="CAL5131068.1"/>
    </source>
</evidence>
<reference evidence="11" key="1">
    <citation type="submission" date="2024-06" db="EMBL/GenBank/DDBJ databases">
        <authorList>
            <person name="Liu X."/>
            <person name="Lenzi L."/>
            <person name="Haldenby T S."/>
            <person name="Uol C."/>
        </authorList>
    </citation>
    <scope>NUCLEOTIDE SEQUENCE</scope>
</reference>
<evidence type="ECO:0000256" key="1">
    <source>
        <dbReference type="ARBA" id="ARBA00004606"/>
    </source>
</evidence>
<evidence type="ECO:0000256" key="6">
    <source>
        <dbReference type="ARBA" id="ARBA00022968"/>
    </source>
</evidence>
<organism evidence="11 12">
    <name type="scientific">Calicophoron daubneyi</name>
    <name type="common">Rumen fluke</name>
    <name type="synonym">Paramphistomum daubneyi</name>
    <dbReference type="NCBI Taxonomy" id="300641"/>
    <lineage>
        <taxon>Eukaryota</taxon>
        <taxon>Metazoa</taxon>
        <taxon>Spiralia</taxon>
        <taxon>Lophotrochozoa</taxon>
        <taxon>Platyhelminthes</taxon>
        <taxon>Trematoda</taxon>
        <taxon>Digenea</taxon>
        <taxon>Plagiorchiida</taxon>
        <taxon>Pronocephalata</taxon>
        <taxon>Paramphistomoidea</taxon>
        <taxon>Paramphistomidae</taxon>
        <taxon>Calicophoron</taxon>
    </lineage>
</organism>
<comment type="pathway">
    <text evidence="2">Protein modification; protein glycosylation.</text>
</comment>
<evidence type="ECO:0000256" key="7">
    <source>
        <dbReference type="ARBA" id="ARBA00022989"/>
    </source>
</evidence>
<name>A0AAV2T6Z0_CALDB</name>
<keyword evidence="4" id="KW-0808">Transferase</keyword>
<keyword evidence="6" id="KW-0735">Signal-anchor</keyword>
<evidence type="ECO:0000256" key="4">
    <source>
        <dbReference type="ARBA" id="ARBA00022679"/>
    </source>
</evidence>
<evidence type="ECO:0008006" key="13">
    <source>
        <dbReference type="Google" id="ProtNLM"/>
    </source>
</evidence>
<sequence length="312" mass="36796">MLVYTDIERALRLLVSIYRPHNFYCIHVDRKSPVEYRTILMGAAVLIGNNVHVVPEEESLRVVWGTMSTLDADLLCSKILLKFSTRWKYWINLTGQEFPLRTNWELVVALKALNGTNVAAGHTYYRYPERRPSEKMMDFKINWMKGSAHIALRRDFVEMMHSDIRCQKVLNALRMWESILKWTVIADEQYFCTLNNNPTVIPMPGAYLGGNRSNEKTPLITRLKLWEKKGRFCQDGHLIRSICMLGMTHLPILLSSPHFFANKFLPHIEPTAYDLLENWIRTKVEYERTYHQLHPSFNRNYYSRLEMSWNHI</sequence>
<evidence type="ECO:0000256" key="8">
    <source>
        <dbReference type="ARBA" id="ARBA00023136"/>
    </source>
</evidence>
<evidence type="ECO:0000256" key="3">
    <source>
        <dbReference type="ARBA" id="ARBA00022676"/>
    </source>
</evidence>
<dbReference type="EMBL" id="CAXLJL010000079">
    <property type="protein sequence ID" value="CAL5131068.1"/>
    <property type="molecule type" value="Genomic_DNA"/>
</dbReference>
<evidence type="ECO:0000256" key="9">
    <source>
        <dbReference type="ARBA" id="ARBA00023180"/>
    </source>
</evidence>
<evidence type="ECO:0000256" key="2">
    <source>
        <dbReference type="ARBA" id="ARBA00004922"/>
    </source>
</evidence>
<dbReference type="GO" id="GO:0016020">
    <property type="term" value="C:membrane"/>
    <property type="evidence" value="ECO:0007669"/>
    <property type="project" value="UniProtKB-SubCell"/>
</dbReference>
<dbReference type="InterPro" id="IPR003406">
    <property type="entry name" value="Glyco_trans_14"/>
</dbReference>
<evidence type="ECO:0000256" key="10">
    <source>
        <dbReference type="ARBA" id="ARBA00038150"/>
    </source>
</evidence>
<keyword evidence="5" id="KW-0812">Transmembrane</keyword>
<dbReference type="AlphaFoldDB" id="A0AAV2T6Z0"/>
<keyword evidence="8" id="KW-0472">Membrane</keyword>
<comment type="similarity">
    <text evidence="10">Belongs to the glycosyltransferase 14 family.</text>
</comment>
<evidence type="ECO:0000256" key="5">
    <source>
        <dbReference type="ARBA" id="ARBA00022692"/>
    </source>
</evidence>
<keyword evidence="7" id="KW-1133">Transmembrane helix</keyword>
<dbReference type="Proteomes" id="UP001497525">
    <property type="component" value="Unassembled WGS sequence"/>
</dbReference>
<dbReference type="Pfam" id="PF02485">
    <property type="entry name" value="Branch"/>
    <property type="match status" value="1"/>
</dbReference>